<keyword evidence="6 10" id="KW-0378">Hydrolase</keyword>
<keyword evidence="8 10" id="KW-0630">Potassium</keyword>
<dbReference type="PANTHER" id="PTHR42714">
    <property type="entry name" value="TRNA MODIFICATION GTPASE GTPBP3"/>
    <property type="match status" value="1"/>
</dbReference>
<evidence type="ECO:0000256" key="6">
    <source>
        <dbReference type="ARBA" id="ARBA00022801"/>
    </source>
</evidence>
<comment type="caution">
    <text evidence="10">Lacks conserved residue(s) required for the propagation of feature annotation.</text>
</comment>
<evidence type="ECO:0000256" key="10">
    <source>
        <dbReference type="HAMAP-Rule" id="MF_00379"/>
    </source>
</evidence>
<evidence type="ECO:0000256" key="11">
    <source>
        <dbReference type="RuleBase" id="RU003313"/>
    </source>
</evidence>
<keyword evidence="5 10" id="KW-0547">Nucleotide-binding</keyword>
<comment type="function">
    <text evidence="10">Exhibits a very high intrinsic GTPase hydrolysis rate. Involved in the addition of a carboxymethylaminomethyl (cmnm) group at the wobble position (U34) of certain tRNAs, forming tRNA-cmnm(5)s(2)U34.</text>
</comment>
<dbReference type="Pfam" id="PF01926">
    <property type="entry name" value="MMR_HSR1"/>
    <property type="match status" value="1"/>
</dbReference>
<dbReference type="InterPro" id="IPR027266">
    <property type="entry name" value="TrmE/GcvT-like"/>
</dbReference>
<dbReference type="InterPro" id="IPR018948">
    <property type="entry name" value="GTP-bd_TrmE_N"/>
</dbReference>
<feature type="binding site" evidence="10">
    <location>
        <position position="26"/>
    </location>
    <ligand>
        <name>(6S)-5-formyl-5,6,7,8-tetrahydrofolate</name>
        <dbReference type="ChEBI" id="CHEBI:57457"/>
    </ligand>
</feature>
<evidence type="ECO:0000256" key="4">
    <source>
        <dbReference type="ARBA" id="ARBA00022723"/>
    </source>
</evidence>
<dbReference type="GO" id="GO:0005525">
    <property type="term" value="F:GTP binding"/>
    <property type="evidence" value="ECO:0007669"/>
    <property type="project" value="UniProtKB-UniRule"/>
</dbReference>
<dbReference type="GO" id="GO:0030488">
    <property type="term" value="P:tRNA methylation"/>
    <property type="evidence" value="ECO:0007669"/>
    <property type="project" value="TreeGrafter"/>
</dbReference>
<protein>
    <recommendedName>
        <fullName evidence="10">tRNA modification GTPase MnmE</fullName>
        <ecNumber evidence="10">3.6.-.-</ecNumber>
    </recommendedName>
</protein>
<keyword evidence="4 10" id="KW-0479">Metal-binding</keyword>
<comment type="subcellular location">
    <subcellularLocation>
        <location evidence="10">Cytoplasm</location>
    </subcellularLocation>
</comment>
<dbReference type="Gene3D" id="3.40.50.300">
    <property type="entry name" value="P-loop containing nucleotide triphosphate hydrolases"/>
    <property type="match status" value="1"/>
</dbReference>
<comment type="subunit">
    <text evidence="10">Homodimer. Heterotetramer of two MnmE and two MnmG subunits.</text>
</comment>
<feature type="binding site" evidence="10">
    <location>
        <position position="250"/>
    </location>
    <ligand>
        <name>K(+)</name>
        <dbReference type="ChEBI" id="CHEBI:29103"/>
    </ligand>
</feature>
<feature type="binding site" evidence="10">
    <location>
        <position position="235"/>
    </location>
    <ligand>
        <name>Mg(2+)</name>
        <dbReference type="ChEBI" id="CHEBI:18420"/>
    </ligand>
</feature>
<dbReference type="SUPFAM" id="SSF52540">
    <property type="entry name" value="P-loop containing nucleoside triphosphate hydrolases"/>
    <property type="match status" value="1"/>
</dbReference>
<dbReference type="InterPro" id="IPR027368">
    <property type="entry name" value="MnmE_dom2"/>
</dbReference>
<organism evidence="13 14">
    <name type="scientific">Sinobacterium caligoides</name>
    <dbReference type="NCBI Taxonomy" id="933926"/>
    <lineage>
        <taxon>Bacteria</taxon>
        <taxon>Pseudomonadati</taxon>
        <taxon>Pseudomonadota</taxon>
        <taxon>Gammaproteobacteria</taxon>
        <taxon>Cellvibrionales</taxon>
        <taxon>Spongiibacteraceae</taxon>
        <taxon>Sinobacterium</taxon>
    </lineage>
</organism>
<dbReference type="GO" id="GO:0046872">
    <property type="term" value="F:metal ion binding"/>
    <property type="evidence" value="ECO:0007669"/>
    <property type="project" value="UniProtKB-KW"/>
</dbReference>
<evidence type="ECO:0000256" key="8">
    <source>
        <dbReference type="ARBA" id="ARBA00022958"/>
    </source>
</evidence>
<dbReference type="CDD" id="cd14858">
    <property type="entry name" value="TrmE_N"/>
    <property type="match status" value="1"/>
</dbReference>
<dbReference type="SUPFAM" id="SSF116878">
    <property type="entry name" value="TrmE connector domain"/>
    <property type="match status" value="1"/>
</dbReference>
<evidence type="ECO:0000256" key="9">
    <source>
        <dbReference type="ARBA" id="ARBA00023134"/>
    </source>
</evidence>
<dbReference type="EMBL" id="RKHR01000006">
    <property type="protein sequence ID" value="ROR99032.1"/>
    <property type="molecule type" value="Genomic_DNA"/>
</dbReference>
<keyword evidence="2 10" id="KW-0963">Cytoplasm</keyword>
<dbReference type="NCBIfam" id="TIGR00450">
    <property type="entry name" value="mnmE_trmE_thdF"/>
    <property type="match status" value="1"/>
</dbReference>
<evidence type="ECO:0000259" key="12">
    <source>
        <dbReference type="PROSITE" id="PS51709"/>
    </source>
</evidence>
<dbReference type="Pfam" id="PF10396">
    <property type="entry name" value="TrmE_N"/>
    <property type="match status" value="1"/>
</dbReference>
<reference evidence="13 14" key="1">
    <citation type="submission" date="2018-11" db="EMBL/GenBank/DDBJ databases">
        <title>Genomic Encyclopedia of Type Strains, Phase IV (KMG-IV): sequencing the most valuable type-strain genomes for metagenomic binning, comparative biology and taxonomic classification.</title>
        <authorList>
            <person name="Goeker M."/>
        </authorList>
    </citation>
    <scope>NUCLEOTIDE SEQUENCE [LARGE SCALE GENOMIC DNA]</scope>
    <source>
        <strain evidence="13 14">DSM 100316</strain>
    </source>
</reference>
<dbReference type="NCBIfam" id="NF003661">
    <property type="entry name" value="PRK05291.1-3"/>
    <property type="match status" value="1"/>
</dbReference>
<dbReference type="EC" id="3.6.-.-" evidence="10"/>
<feature type="binding site" evidence="10">
    <location>
        <begin position="250"/>
        <end position="256"/>
    </location>
    <ligand>
        <name>GTP</name>
        <dbReference type="ChEBI" id="CHEBI:37565"/>
    </ligand>
</feature>
<comment type="cofactor">
    <cofactor evidence="10">
        <name>K(+)</name>
        <dbReference type="ChEBI" id="CHEBI:29103"/>
    </cofactor>
    <text evidence="10">Binds 1 potassium ion per subunit.</text>
</comment>
<dbReference type="NCBIfam" id="TIGR00231">
    <property type="entry name" value="small_GTP"/>
    <property type="match status" value="1"/>
</dbReference>
<dbReference type="InterPro" id="IPR004520">
    <property type="entry name" value="GTPase_MnmE"/>
</dbReference>
<dbReference type="OrthoDB" id="9805918at2"/>
<dbReference type="GO" id="GO:0003924">
    <property type="term" value="F:GTPase activity"/>
    <property type="evidence" value="ECO:0007669"/>
    <property type="project" value="UniProtKB-UniRule"/>
</dbReference>
<dbReference type="InterPro" id="IPR025867">
    <property type="entry name" value="MnmE_helical"/>
</dbReference>
<feature type="binding site" evidence="10">
    <location>
        <position position="231"/>
    </location>
    <ligand>
        <name>K(+)</name>
        <dbReference type="ChEBI" id="CHEBI:29103"/>
    </ligand>
</feature>
<dbReference type="InterPro" id="IPR031168">
    <property type="entry name" value="G_TrmE"/>
</dbReference>
<dbReference type="Proteomes" id="UP000275394">
    <property type="component" value="Unassembled WGS sequence"/>
</dbReference>
<dbReference type="RefSeq" id="WP_123713596.1">
    <property type="nucleotide sequence ID" value="NZ_RKHR01000006.1"/>
</dbReference>
<feature type="binding site" evidence="10">
    <location>
        <begin position="275"/>
        <end position="278"/>
    </location>
    <ligand>
        <name>GTP</name>
        <dbReference type="ChEBI" id="CHEBI:37565"/>
    </ligand>
</feature>
<keyword evidence="3 10" id="KW-0819">tRNA processing</keyword>
<feature type="binding site" evidence="10">
    <location>
        <position position="86"/>
    </location>
    <ligand>
        <name>(6S)-5-formyl-5,6,7,8-tetrahydrofolate</name>
        <dbReference type="ChEBI" id="CHEBI:57457"/>
    </ligand>
</feature>
<feature type="binding site" evidence="10">
    <location>
        <position position="458"/>
    </location>
    <ligand>
        <name>(6S)-5-formyl-5,6,7,8-tetrahydrofolate</name>
        <dbReference type="ChEBI" id="CHEBI:57457"/>
    </ligand>
</feature>
<sequence length="458" mass="49533">MSNLFNIDTIAALATAPGRGGVGIIRISGPQAREIATAMSDSPLTPRYAHYGNFYEQRDGQKSPLDQGLTLFFPGPNSFTGEDVVELQGHGGPVILDCLLRAVLLQGARLARPGEFSERAYLNDKIDLAQAEAIADLIDSASEQAARGALRSLQGEFSRRINQLLERLIQLRIYVEAAIDFPEEEIDFLADGKVAGDLADVQAELQQVMREAKQGSLLSEGMTVVIAGKPNAGKSSLLNSLSGKDSAIVTDIAGTTRDVLREQIQIDGMPLHIIDTAGLRESTDLVEQIGIDRAWAEIDKADRVLLVVDSTETEETDPHRLWPDFIDQLPDQLKVTVIQNKCDLNASSAEIHSGQHTVIRLSAKQGLGIDLLRSHLKEIMGYQAGGEGSFTARRRHITALQSAERALANGSAQLQGYGAGELLAEDLRQAQNALGEITGQFSPDDLLGRIFSSFCIGK</sequence>
<keyword evidence="7 10" id="KW-0460">Magnesium</keyword>
<dbReference type="FunFam" id="3.40.50.300:FF:000249">
    <property type="entry name" value="tRNA modification GTPase MnmE"/>
    <property type="match status" value="1"/>
</dbReference>
<dbReference type="Gene3D" id="3.30.1360.120">
    <property type="entry name" value="Probable tRNA modification gtpase trme, domain 1"/>
    <property type="match status" value="1"/>
</dbReference>
<dbReference type="PANTHER" id="PTHR42714:SF2">
    <property type="entry name" value="TRNA MODIFICATION GTPASE GTPBP3, MITOCHONDRIAL"/>
    <property type="match status" value="1"/>
</dbReference>
<dbReference type="CDD" id="cd04164">
    <property type="entry name" value="trmE"/>
    <property type="match status" value="1"/>
</dbReference>
<keyword evidence="9 10" id="KW-0342">GTP-binding</keyword>
<dbReference type="PROSITE" id="PS51709">
    <property type="entry name" value="G_TRME"/>
    <property type="match status" value="1"/>
</dbReference>
<evidence type="ECO:0000313" key="13">
    <source>
        <dbReference type="EMBL" id="ROR99032.1"/>
    </source>
</evidence>
<dbReference type="AlphaFoldDB" id="A0A3N2DGY5"/>
<evidence type="ECO:0000256" key="5">
    <source>
        <dbReference type="ARBA" id="ARBA00022741"/>
    </source>
</evidence>
<proteinExistence type="inferred from homology"/>
<comment type="caution">
    <text evidence="13">The sequence shown here is derived from an EMBL/GenBank/DDBJ whole genome shotgun (WGS) entry which is preliminary data.</text>
</comment>
<dbReference type="InterPro" id="IPR027417">
    <property type="entry name" value="P-loop_NTPase"/>
</dbReference>
<accession>A0A3N2DGY5</accession>
<dbReference type="GO" id="GO:0005829">
    <property type="term" value="C:cytosol"/>
    <property type="evidence" value="ECO:0007669"/>
    <property type="project" value="TreeGrafter"/>
</dbReference>
<evidence type="ECO:0000313" key="14">
    <source>
        <dbReference type="Proteomes" id="UP000275394"/>
    </source>
</evidence>
<keyword evidence="14" id="KW-1185">Reference proteome</keyword>
<evidence type="ECO:0000256" key="7">
    <source>
        <dbReference type="ARBA" id="ARBA00022842"/>
    </source>
</evidence>
<dbReference type="GO" id="GO:0002098">
    <property type="term" value="P:tRNA wobble uridine modification"/>
    <property type="evidence" value="ECO:0007669"/>
    <property type="project" value="TreeGrafter"/>
</dbReference>
<evidence type="ECO:0000256" key="3">
    <source>
        <dbReference type="ARBA" id="ARBA00022694"/>
    </source>
</evidence>
<feature type="binding site" evidence="10">
    <location>
        <begin position="231"/>
        <end position="236"/>
    </location>
    <ligand>
        <name>GTP</name>
        <dbReference type="ChEBI" id="CHEBI:37565"/>
    </ligand>
</feature>
<feature type="domain" description="TrmE-type G" evidence="12">
    <location>
        <begin position="221"/>
        <end position="381"/>
    </location>
</feature>
<dbReference type="InterPro" id="IPR005225">
    <property type="entry name" value="Small_GTP-bd"/>
</dbReference>
<dbReference type="Gene3D" id="1.20.120.430">
    <property type="entry name" value="tRNA modification GTPase MnmE domain 2"/>
    <property type="match status" value="1"/>
</dbReference>
<dbReference type="InterPro" id="IPR006073">
    <property type="entry name" value="GTP-bd"/>
</dbReference>
<evidence type="ECO:0000256" key="1">
    <source>
        <dbReference type="ARBA" id="ARBA00011043"/>
    </source>
</evidence>
<name>A0A3N2DGY5_9GAMM</name>
<dbReference type="HAMAP" id="MF_00379">
    <property type="entry name" value="GTPase_MnmE"/>
    <property type="match status" value="1"/>
</dbReference>
<evidence type="ECO:0000256" key="2">
    <source>
        <dbReference type="ARBA" id="ARBA00022490"/>
    </source>
</evidence>
<feature type="binding site" evidence="10">
    <location>
        <position position="125"/>
    </location>
    <ligand>
        <name>(6S)-5-formyl-5,6,7,8-tetrahydrofolate</name>
        <dbReference type="ChEBI" id="CHEBI:57457"/>
    </ligand>
</feature>
<comment type="similarity">
    <text evidence="1 10 11">Belongs to the TRAFAC class TrmE-Era-EngA-EngB-Septin-like GTPase superfamily. TrmE GTPase family.</text>
</comment>
<feature type="binding site" evidence="10">
    <location>
        <position position="255"/>
    </location>
    <ligand>
        <name>K(+)</name>
        <dbReference type="ChEBI" id="CHEBI:29103"/>
    </ligand>
</feature>
<feature type="binding site" evidence="10">
    <location>
        <position position="256"/>
    </location>
    <ligand>
        <name>Mg(2+)</name>
        <dbReference type="ChEBI" id="CHEBI:18420"/>
    </ligand>
</feature>
<gene>
    <name evidence="10" type="primary">mnmE</name>
    <name evidence="10" type="synonym">trmE</name>
    <name evidence="13" type="ORF">EDC56_3272</name>
</gene>
<dbReference type="Pfam" id="PF12631">
    <property type="entry name" value="MnmE_helical"/>
    <property type="match status" value="1"/>
</dbReference>
<feature type="binding site" evidence="10">
    <location>
        <position position="252"/>
    </location>
    <ligand>
        <name>K(+)</name>
        <dbReference type="ChEBI" id="CHEBI:29103"/>
    </ligand>
</feature>